<keyword evidence="1" id="KW-0732">Signal</keyword>
<accession>A0A7K9M106</accession>
<sequence length="115" mass="12400">AGVPCHPAGTQPSQLTLDPPWTPVFVSEEVTLTCRGSGVSGPTDWYIDKQLWWLAGPHHVHVSKDNPGSSSYQCRSPGATLSPPVTLGFSKDWLALQVPARVLLEGDTLPLRCRA</sequence>
<dbReference type="SUPFAM" id="SSF48726">
    <property type="entry name" value="Immunoglobulin"/>
    <property type="match status" value="1"/>
</dbReference>
<name>A0A7K9M106_OCETE</name>
<keyword evidence="4" id="KW-1185">Reference proteome</keyword>
<dbReference type="InterPro" id="IPR050488">
    <property type="entry name" value="Ig_Fc_receptor"/>
</dbReference>
<dbReference type="PANTHER" id="PTHR11481">
    <property type="entry name" value="IMMUNOGLOBULIN FC RECEPTOR"/>
    <property type="match status" value="1"/>
</dbReference>
<feature type="non-terminal residue" evidence="3">
    <location>
        <position position="1"/>
    </location>
</feature>
<dbReference type="Proteomes" id="UP000527232">
    <property type="component" value="Unassembled WGS sequence"/>
</dbReference>
<dbReference type="EMBL" id="VWZR01004261">
    <property type="protein sequence ID" value="NXH68639.1"/>
    <property type="molecule type" value="Genomic_DNA"/>
</dbReference>
<keyword evidence="2" id="KW-1015">Disulfide bond</keyword>
<dbReference type="OrthoDB" id="6151406at2759"/>
<dbReference type="GO" id="GO:0007166">
    <property type="term" value="P:cell surface receptor signaling pathway"/>
    <property type="evidence" value="ECO:0007669"/>
    <property type="project" value="TreeGrafter"/>
</dbReference>
<gene>
    <name evidence="3" type="primary">Fcer1a</name>
    <name evidence="3" type="ORF">HYDTET_R15647</name>
</gene>
<dbReference type="GO" id="GO:0004888">
    <property type="term" value="F:transmembrane signaling receptor activity"/>
    <property type="evidence" value="ECO:0007669"/>
    <property type="project" value="TreeGrafter"/>
</dbReference>
<dbReference type="AlphaFoldDB" id="A0A7K9M106"/>
<evidence type="ECO:0000313" key="3">
    <source>
        <dbReference type="EMBL" id="NXH68639.1"/>
    </source>
</evidence>
<organism evidence="3 4">
    <name type="scientific">Oceanodroma tethys</name>
    <name type="common">Wedge-rumped storm-petrel</name>
    <name type="synonym">Hydrobates tethys</name>
    <dbReference type="NCBI Taxonomy" id="79633"/>
    <lineage>
        <taxon>Eukaryota</taxon>
        <taxon>Metazoa</taxon>
        <taxon>Chordata</taxon>
        <taxon>Craniata</taxon>
        <taxon>Vertebrata</taxon>
        <taxon>Euteleostomi</taxon>
        <taxon>Archelosauria</taxon>
        <taxon>Archosauria</taxon>
        <taxon>Dinosauria</taxon>
        <taxon>Saurischia</taxon>
        <taxon>Theropoda</taxon>
        <taxon>Coelurosauria</taxon>
        <taxon>Aves</taxon>
        <taxon>Neognathae</taxon>
        <taxon>Neoaves</taxon>
        <taxon>Aequornithes</taxon>
        <taxon>Procellariiformes</taxon>
        <taxon>Hydrobatidae</taxon>
        <taxon>Oceanodroma</taxon>
    </lineage>
</organism>
<evidence type="ECO:0000256" key="1">
    <source>
        <dbReference type="ARBA" id="ARBA00022729"/>
    </source>
</evidence>
<dbReference type="InterPro" id="IPR013783">
    <property type="entry name" value="Ig-like_fold"/>
</dbReference>
<feature type="non-terminal residue" evidence="3">
    <location>
        <position position="115"/>
    </location>
</feature>
<reference evidence="3 4" key="1">
    <citation type="submission" date="2019-09" db="EMBL/GenBank/DDBJ databases">
        <title>Bird 10,000 Genomes (B10K) Project - Family phase.</title>
        <authorList>
            <person name="Zhang G."/>
        </authorList>
    </citation>
    <scope>NUCLEOTIDE SEQUENCE [LARGE SCALE GENOMIC DNA]</scope>
    <source>
        <strain evidence="3">B10K-DU-001-32</strain>
        <tissue evidence="3">Muscle</tissue>
    </source>
</reference>
<proteinExistence type="predicted"/>
<dbReference type="GO" id="GO:0006955">
    <property type="term" value="P:immune response"/>
    <property type="evidence" value="ECO:0007669"/>
    <property type="project" value="TreeGrafter"/>
</dbReference>
<dbReference type="Gene3D" id="2.60.40.10">
    <property type="entry name" value="Immunoglobulins"/>
    <property type="match status" value="1"/>
</dbReference>
<evidence type="ECO:0000313" key="4">
    <source>
        <dbReference type="Proteomes" id="UP000527232"/>
    </source>
</evidence>
<protein>
    <submittedName>
        <fullName evidence="3">FCERA protein</fullName>
    </submittedName>
</protein>
<comment type="caution">
    <text evidence="3">The sequence shown here is derived from an EMBL/GenBank/DDBJ whole genome shotgun (WGS) entry which is preliminary data.</text>
</comment>
<evidence type="ECO:0000256" key="2">
    <source>
        <dbReference type="ARBA" id="ARBA00023157"/>
    </source>
</evidence>
<dbReference type="PANTHER" id="PTHR11481:SF64">
    <property type="entry name" value="FC RECEPTOR-LIKE PROTEIN 4"/>
    <property type="match status" value="1"/>
</dbReference>
<dbReference type="GO" id="GO:0009897">
    <property type="term" value="C:external side of plasma membrane"/>
    <property type="evidence" value="ECO:0007669"/>
    <property type="project" value="TreeGrafter"/>
</dbReference>
<dbReference type="InterPro" id="IPR036179">
    <property type="entry name" value="Ig-like_dom_sf"/>
</dbReference>